<evidence type="ECO:0000313" key="2">
    <source>
        <dbReference type="Proteomes" id="UP000195221"/>
    </source>
</evidence>
<name>A0A242MUI6_CABSO</name>
<sequence>MLVRCGPSHIFSKASAFDARASLSELKHRRCARNNGRVAYALRGATHLKLLPQRNT</sequence>
<comment type="caution">
    <text evidence="1">The sequence shown here is derived from an EMBL/GenBank/DDBJ whole genome shotgun (WGS) entry which is preliminary data.</text>
</comment>
<dbReference type="Proteomes" id="UP000195221">
    <property type="component" value="Unassembled WGS sequence"/>
</dbReference>
<proteinExistence type="predicted"/>
<accession>A0A242MUI6</accession>
<protein>
    <submittedName>
        <fullName evidence="1">Uncharacterized protein</fullName>
    </submittedName>
</protein>
<gene>
    <name evidence="1" type="ORF">PAMC26577_14065</name>
</gene>
<organism evidence="1 2">
    <name type="scientific">Caballeronia sordidicola</name>
    <name type="common">Burkholderia sordidicola</name>
    <dbReference type="NCBI Taxonomy" id="196367"/>
    <lineage>
        <taxon>Bacteria</taxon>
        <taxon>Pseudomonadati</taxon>
        <taxon>Pseudomonadota</taxon>
        <taxon>Betaproteobacteria</taxon>
        <taxon>Burkholderiales</taxon>
        <taxon>Burkholderiaceae</taxon>
        <taxon>Caballeronia</taxon>
    </lineage>
</organism>
<dbReference type="EMBL" id="NBTZ01000053">
    <property type="protein sequence ID" value="OTP75101.1"/>
    <property type="molecule type" value="Genomic_DNA"/>
</dbReference>
<dbReference type="AlphaFoldDB" id="A0A242MUI6"/>
<reference evidence="1 2" key="1">
    <citation type="submission" date="2017-03" db="EMBL/GenBank/DDBJ databases">
        <title>Genome analysis of strain PAMC 26577.</title>
        <authorList>
            <person name="Oh H.-M."/>
            <person name="Yang J.-A."/>
        </authorList>
    </citation>
    <scope>NUCLEOTIDE SEQUENCE [LARGE SCALE GENOMIC DNA]</scope>
    <source>
        <strain evidence="1 2">PAMC 26577</strain>
    </source>
</reference>
<evidence type="ECO:0000313" key="1">
    <source>
        <dbReference type="EMBL" id="OTP75101.1"/>
    </source>
</evidence>